<dbReference type="AlphaFoldDB" id="A0A7S8C709"/>
<reference evidence="5 6" key="1">
    <citation type="submission" date="2020-06" db="EMBL/GenBank/DDBJ databases">
        <title>Genome sequence of 2 isolates from Red Sea Mangroves.</title>
        <authorList>
            <person name="Sefrji F."/>
            <person name="Michoud G."/>
            <person name="Merlino G."/>
            <person name="Daffonchio D."/>
        </authorList>
    </citation>
    <scope>NUCLEOTIDE SEQUENCE [LARGE SCALE GENOMIC DNA]</scope>
    <source>
        <strain evidence="5 6">R1DC25</strain>
    </source>
</reference>
<proteinExistence type="predicted"/>
<dbReference type="InterPro" id="IPR000120">
    <property type="entry name" value="Amidase"/>
</dbReference>
<evidence type="ECO:0000313" key="6">
    <source>
        <dbReference type="Proteomes" id="UP000593594"/>
    </source>
</evidence>
<dbReference type="GO" id="GO:0016787">
    <property type="term" value="F:hydrolase activity"/>
    <property type="evidence" value="ECO:0007669"/>
    <property type="project" value="UniProtKB-KW"/>
</dbReference>
<comment type="function">
    <text evidence="1">Hydrolyzes indole-3-acetamide (IAM) into indole-3-acetic acid (IAA).</text>
</comment>
<keyword evidence="5" id="KW-0378">Hydrolase</keyword>
<evidence type="ECO:0000256" key="3">
    <source>
        <dbReference type="SAM" id="MobiDB-lite"/>
    </source>
</evidence>
<feature type="region of interest" description="Disordered" evidence="3">
    <location>
        <begin position="86"/>
        <end position="108"/>
    </location>
</feature>
<accession>A0A7S8C709</accession>
<evidence type="ECO:0000313" key="5">
    <source>
        <dbReference type="EMBL" id="QPC44537.1"/>
    </source>
</evidence>
<dbReference type="SUPFAM" id="SSF75304">
    <property type="entry name" value="Amidase signature (AS) enzymes"/>
    <property type="match status" value="1"/>
</dbReference>
<evidence type="ECO:0000259" key="4">
    <source>
        <dbReference type="Pfam" id="PF01425"/>
    </source>
</evidence>
<keyword evidence="6" id="KW-1185">Reference proteome</keyword>
<dbReference type="Pfam" id="PF01425">
    <property type="entry name" value="Amidase"/>
    <property type="match status" value="1"/>
</dbReference>
<dbReference type="PANTHER" id="PTHR11895:SF173">
    <property type="entry name" value="GLUTAMYL-TRNA AMIDOTRANSFERASE SUBUNIT A"/>
    <property type="match status" value="1"/>
</dbReference>
<name>A0A7S8C709_9HYPH</name>
<dbReference type="NCBIfam" id="NF005450">
    <property type="entry name" value="PRK07042.1"/>
    <property type="match status" value="1"/>
</dbReference>
<evidence type="ECO:0000256" key="2">
    <source>
        <dbReference type="ARBA" id="ARBA00021874"/>
    </source>
</evidence>
<dbReference type="InterPro" id="IPR023631">
    <property type="entry name" value="Amidase_dom"/>
</dbReference>
<sequence>MSRSLHELSAVALAQQYRAGTLSPVEATQAVLDRIAKCEDKVNAMYFVTADDALETAKAAEARYRAGEPLGPMDGVPITVKDIIASAGHPTPSGTSAADLDKLETDDAPPTARVKEAGCVIVGKTTMPDLGMLSSGVSSLHGTTRNPWDLSRNTGGSSSGAGAALAAGYGPLALGTDIGGSVRLPAAACGVFAHKPSLGRIPIYPPYWGRTTGPMTRTVTDSMLLMSALTKPDARDYMCLPPADDDYAGAAPMPLKGLKIGLVRNIGIGLEPTDEMLGALDGAARAMEAAGAIVEPVDPFLTRSMLDGLDLLFRSRALGDLEKRGPEKAAKVLPFIAEWAQGAKGRTAVELAEAVNQIMAMRDAAVSTTEPYDFLLLPTSPIPAYDADEPCPGSDPAKPFEHITYTAAFNQSEQPAASLNWTYTSGGLPLGIQIVGHRFDDLGVLRLMLSLEEMRPEQRPLPEL</sequence>
<dbReference type="KEGG" id="kmn:HW532_18645"/>
<organism evidence="5 6">
    <name type="scientific">Kaustia mangrovi</name>
    <dbReference type="NCBI Taxonomy" id="2593653"/>
    <lineage>
        <taxon>Bacteria</taxon>
        <taxon>Pseudomonadati</taxon>
        <taxon>Pseudomonadota</taxon>
        <taxon>Alphaproteobacteria</taxon>
        <taxon>Hyphomicrobiales</taxon>
        <taxon>Parvibaculaceae</taxon>
        <taxon>Kaustia</taxon>
    </lineage>
</organism>
<gene>
    <name evidence="5" type="ORF">HW532_18645</name>
</gene>
<dbReference type="PROSITE" id="PS00571">
    <property type="entry name" value="AMIDASES"/>
    <property type="match status" value="1"/>
</dbReference>
<dbReference type="InterPro" id="IPR020556">
    <property type="entry name" value="Amidase_CS"/>
</dbReference>
<evidence type="ECO:0000256" key="1">
    <source>
        <dbReference type="ARBA" id="ARBA00003871"/>
    </source>
</evidence>
<dbReference type="RefSeq" id="WP_213161910.1">
    <property type="nucleotide sequence ID" value="NZ_CP058214.1"/>
</dbReference>
<dbReference type="InterPro" id="IPR036928">
    <property type="entry name" value="AS_sf"/>
</dbReference>
<dbReference type="PANTHER" id="PTHR11895">
    <property type="entry name" value="TRANSAMIDASE"/>
    <property type="match status" value="1"/>
</dbReference>
<protein>
    <recommendedName>
        <fullName evidence="2">Indoleacetamide hydrolase</fullName>
    </recommendedName>
</protein>
<dbReference type="EMBL" id="CP058214">
    <property type="protein sequence ID" value="QPC44537.1"/>
    <property type="molecule type" value="Genomic_DNA"/>
</dbReference>
<dbReference type="Proteomes" id="UP000593594">
    <property type="component" value="Chromosome"/>
</dbReference>
<dbReference type="Gene3D" id="3.90.1300.10">
    <property type="entry name" value="Amidase signature (AS) domain"/>
    <property type="match status" value="1"/>
</dbReference>
<feature type="domain" description="Amidase" evidence="4">
    <location>
        <begin position="26"/>
        <end position="444"/>
    </location>
</feature>